<evidence type="ECO:0000313" key="2">
    <source>
        <dbReference type="Proteomes" id="UP000759529"/>
    </source>
</evidence>
<evidence type="ECO:0000313" key="1">
    <source>
        <dbReference type="EMBL" id="MBM6499488.1"/>
    </source>
</evidence>
<keyword evidence="2" id="KW-1185">Reference proteome</keyword>
<protein>
    <submittedName>
        <fullName evidence="1">Uncharacterized protein</fullName>
    </submittedName>
</protein>
<reference evidence="1 2" key="1">
    <citation type="submission" date="2021-02" db="EMBL/GenBank/DDBJ databases">
        <authorList>
            <person name="Jung H.S."/>
            <person name="Chun B.H."/>
            <person name="Jeon C.O."/>
        </authorList>
    </citation>
    <scope>NUCLEOTIDE SEQUENCE [LARGE SCALE GENOMIC DNA]</scope>
    <source>
        <strain evidence="1 2">LMG 25203</strain>
    </source>
</reference>
<dbReference type="Proteomes" id="UP000759529">
    <property type="component" value="Unassembled WGS sequence"/>
</dbReference>
<organism evidence="1 2">
    <name type="scientific">Flavobacterium macrobrachii</name>
    <dbReference type="NCBI Taxonomy" id="591204"/>
    <lineage>
        <taxon>Bacteria</taxon>
        <taxon>Pseudomonadati</taxon>
        <taxon>Bacteroidota</taxon>
        <taxon>Flavobacteriia</taxon>
        <taxon>Flavobacteriales</taxon>
        <taxon>Flavobacteriaceae</taxon>
        <taxon>Flavobacterium</taxon>
    </lineage>
</organism>
<comment type="caution">
    <text evidence="1">The sequence shown here is derived from an EMBL/GenBank/DDBJ whole genome shotgun (WGS) entry which is preliminary data.</text>
</comment>
<proteinExistence type="predicted"/>
<name>A0ABS2CX01_9FLAO</name>
<dbReference type="EMBL" id="JACSOD020000482">
    <property type="protein sequence ID" value="MBM6499488.1"/>
    <property type="molecule type" value="Genomic_DNA"/>
</dbReference>
<sequence length="77" mass="9213">MGHLGMYENYKKGKYENQVLDMTTFIDANKFLATVTGIKANALFAKDEIVKEWRAWFEKNKEKLYWDEKEEMVKVKE</sequence>
<gene>
    <name evidence="1" type="ORF">H9X54_009290</name>
</gene>
<dbReference type="RefSeq" id="WP_204158752.1">
    <property type="nucleotide sequence ID" value="NZ_JACSOD020000482.1"/>
</dbReference>
<accession>A0ABS2CX01</accession>